<dbReference type="AlphaFoldDB" id="A3IJD4"/>
<proteinExistence type="predicted"/>
<protein>
    <submittedName>
        <fullName evidence="1">Uncharacterized protein</fullName>
    </submittedName>
</protein>
<dbReference type="EMBL" id="AAXW01000002">
    <property type="protein sequence ID" value="EAZ93916.1"/>
    <property type="molecule type" value="Genomic_DNA"/>
</dbReference>
<keyword evidence="2" id="KW-1185">Reference proteome</keyword>
<gene>
    <name evidence="1" type="ORF">CY0110_19012</name>
</gene>
<dbReference type="Proteomes" id="UP000003781">
    <property type="component" value="Unassembled WGS sequence"/>
</dbReference>
<evidence type="ECO:0000313" key="2">
    <source>
        <dbReference type="Proteomes" id="UP000003781"/>
    </source>
</evidence>
<evidence type="ECO:0000313" key="1">
    <source>
        <dbReference type="EMBL" id="EAZ93916.1"/>
    </source>
</evidence>
<organism evidence="1 2">
    <name type="scientific">Crocosphaera chwakensis CCY0110</name>
    <dbReference type="NCBI Taxonomy" id="391612"/>
    <lineage>
        <taxon>Bacteria</taxon>
        <taxon>Bacillati</taxon>
        <taxon>Cyanobacteriota</taxon>
        <taxon>Cyanophyceae</taxon>
        <taxon>Oscillatoriophycideae</taxon>
        <taxon>Chroococcales</taxon>
        <taxon>Aphanothecaceae</taxon>
        <taxon>Crocosphaera</taxon>
        <taxon>Crocosphaera chwakensis</taxon>
    </lineage>
</organism>
<comment type="caution">
    <text evidence="1">The sequence shown here is derived from an EMBL/GenBank/DDBJ whole genome shotgun (WGS) entry which is preliminary data.</text>
</comment>
<reference evidence="1 2" key="1">
    <citation type="submission" date="2007-03" db="EMBL/GenBank/DDBJ databases">
        <authorList>
            <person name="Stal L."/>
            <person name="Ferriera S."/>
            <person name="Johnson J."/>
            <person name="Kravitz S."/>
            <person name="Beeson K."/>
            <person name="Sutton G."/>
            <person name="Rogers Y.-H."/>
            <person name="Friedman R."/>
            <person name="Frazier M."/>
            <person name="Venter J.C."/>
        </authorList>
    </citation>
    <scope>NUCLEOTIDE SEQUENCE [LARGE SCALE GENOMIC DNA]</scope>
    <source>
        <strain evidence="1 2">CCY0110</strain>
    </source>
</reference>
<accession>A3IJD4</accession>
<sequence>MRYFSNSNSFIVKGMGLFLTNSCRVVKSKTISLYCNCSLTT</sequence>
<name>A3IJD4_9CHRO</name>